<dbReference type="InterPro" id="IPR000182">
    <property type="entry name" value="GNAT_dom"/>
</dbReference>
<dbReference type="InterPro" id="IPR050832">
    <property type="entry name" value="Bact_Acetyltransf"/>
</dbReference>
<dbReference type="InterPro" id="IPR016181">
    <property type="entry name" value="Acyl_CoA_acyltransferase"/>
</dbReference>
<evidence type="ECO:0000259" key="3">
    <source>
        <dbReference type="PROSITE" id="PS51186"/>
    </source>
</evidence>
<dbReference type="Pfam" id="PF00583">
    <property type="entry name" value="Acetyltransf_1"/>
    <property type="match status" value="1"/>
</dbReference>
<name>A0ABD6DJG1_9EURY</name>
<keyword evidence="1 4" id="KW-0808">Transferase</keyword>
<comment type="caution">
    <text evidence="4">The sequence shown here is derived from an EMBL/GenBank/DDBJ whole genome shotgun (WGS) entry which is preliminary data.</text>
</comment>
<reference evidence="4 5" key="1">
    <citation type="journal article" date="2019" name="Int. J. Syst. Evol. Microbiol.">
        <title>The Global Catalogue of Microorganisms (GCM) 10K type strain sequencing project: providing services to taxonomists for standard genome sequencing and annotation.</title>
        <authorList>
            <consortium name="The Broad Institute Genomics Platform"/>
            <consortium name="The Broad Institute Genome Sequencing Center for Infectious Disease"/>
            <person name="Wu L."/>
            <person name="Ma J."/>
        </authorList>
    </citation>
    <scope>NUCLEOTIDE SEQUENCE [LARGE SCALE GENOMIC DNA]</scope>
    <source>
        <strain evidence="4 5">CGMCC 1.10390</strain>
    </source>
</reference>
<dbReference type="GO" id="GO:0016746">
    <property type="term" value="F:acyltransferase activity"/>
    <property type="evidence" value="ECO:0007669"/>
    <property type="project" value="UniProtKB-KW"/>
</dbReference>
<evidence type="ECO:0000256" key="2">
    <source>
        <dbReference type="ARBA" id="ARBA00023315"/>
    </source>
</evidence>
<gene>
    <name evidence="4" type="ORF">ACFSBL_12370</name>
</gene>
<dbReference type="PANTHER" id="PTHR43877">
    <property type="entry name" value="AMINOALKYLPHOSPHONATE N-ACETYLTRANSFERASE-RELATED-RELATED"/>
    <property type="match status" value="1"/>
</dbReference>
<proteinExistence type="predicted"/>
<dbReference type="SUPFAM" id="SSF55729">
    <property type="entry name" value="Acyl-CoA N-acyltransferases (Nat)"/>
    <property type="match status" value="1"/>
</dbReference>
<keyword evidence="5" id="KW-1185">Reference proteome</keyword>
<evidence type="ECO:0000313" key="5">
    <source>
        <dbReference type="Proteomes" id="UP001597034"/>
    </source>
</evidence>
<dbReference type="Gene3D" id="3.40.630.30">
    <property type="match status" value="1"/>
</dbReference>
<dbReference type="PROSITE" id="PS51186">
    <property type="entry name" value="GNAT"/>
    <property type="match status" value="1"/>
</dbReference>
<dbReference type="RefSeq" id="WP_256399324.1">
    <property type="nucleotide sequence ID" value="NZ_JANHJR010000001.1"/>
</dbReference>
<organism evidence="4 5">
    <name type="scientific">Haloarchaeobius litoreus</name>
    <dbReference type="NCBI Taxonomy" id="755306"/>
    <lineage>
        <taxon>Archaea</taxon>
        <taxon>Methanobacteriati</taxon>
        <taxon>Methanobacteriota</taxon>
        <taxon>Stenosarchaea group</taxon>
        <taxon>Halobacteria</taxon>
        <taxon>Halobacteriales</taxon>
        <taxon>Halorubellaceae</taxon>
        <taxon>Haloarchaeobius</taxon>
    </lineage>
</organism>
<evidence type="ECO:0000313" key="4">
    <source>
        <dbReference type="EMBL" id="MFD1646476.1"/>
    </source>
</evidence>
<evidence type="ECO:0000256" key="1">
    <source>
        <dbReference type="ARBA" id="ARBA00022679"/>
    </source>
</evidence>
<keyword evidence="2 4" id="KW-0012">Acyltransferase</keyword>
<dbReference type="Proteomes" id="UP001597034">
    <property type="component" value="Unassembled WGS sequence"/>
</dbReference>
<dbReference type="EC" id="2.3.-.-" evidence="4"/>
<protein>
    <submittedName>
        <fullName evidence="4">GNAT family N-acetyltransferase</fullName>
        <ecNumber evidence="4">2.3.-.-</ecNumber>
    </submittedName>
</protein>
<sequence>MPVREATRADLPALRALQGLLDAPVPGLFDDLPPGVTLVSAVDGVPVGYIHSFTGEVAHVAELVVAHAHRREGRARQLFLALLARLRREGCRAVELVVAVENTPARTLYEELGFEERETLVGYYGTEDGEADGDAVRYRLQL</sequence>
<dbReference type="AlphaFoldDB" id="A0ABD6DJG1"/>
<dbReference type="EMBL" id="JBHUDO010000002">
    <property type="protein sequence ID" value="MFD1646476.1"/>
    <property type="molecule type" value="Genomic_DNA"/>
</dbReference>
<accession>A0ABD6DJG1</accession>
<feature type="domain" description="N-acetyltransferase" evidence="3">
    <location>
        <begin position="1"/>
        <end position="142"/>
    </location>
</feature>